<comment type="similarity">
    <text evidence="1 2">Belongs to the glycosyl hydrolase 12 (cellulase H) family.</text>
</comment>
<dbReference type="EMBL" id="LGFG01000044">
    <property type="protein sequence ID" value="KUK23171.1"/>
    <property type="molecule type" value="Genomic_DNA"/>
</dbReference>
<dbReference type="Gene3D" id="2.60.120.180">
    <property type="match status" value="1"/>
</dbReference>
<dbReference type="AlphaFoldDB" id="A0A117L2L1"/>
<dbReference type="GO" id="GO:0000272">
    <property type="term" value="P:polysaccharide catabolic process"/>
    <property type="evidence" value="ECO:0007669"/>
    <property type="project" value="UniProtKB-KW"/>
</dbReference>
<keyword evidence="2 4" id="KW-0378">Hydrolase</keyword>
<name>A0A117L2L1_9THEM</name>
<protein>
    <submittedName>
        <fullName evidence="4">Glycoside hydrolase family 12</fullName>
    </submittedName>
</protein>
<keyword evidence="3" id="KW-0812">Transmembrane</keyword>
<keyword evidence="3" id="KW-1133">Transmembrane helix</keyword>
<keyword evidence="2" id="KW-0326">Glycosidase</keyword>
<dbReference type="InterPro" id="IPR013319">
    <property type="entry name" value="GH11/12"/>
</dbReference>
<organism evidence="4 5">
    <name type="scientific">Thermotoga petrophila</name>
    <dbReference type="NCBI Taxonomy" id="93929"/>
    <lineage>
        <taxon>Bacteria</taxon>
        <taxon>Thermotogati</taxon>
        <taxon>Thermotogota</taxon>
        <taxon>Thermotogae</taxon>
        <taxon>Thermotogales</taxon>
        <taxon>Thermotogaceae</taxon>
        <taxon>Thermotoga</taxon>
    </lineage>
</organism>
<evidence type="ECO:0000313" key="5">
    <source>
        <dbReference type="Proteomes" id="UP000058636"/>
    </source>
</evidence>
<evidence type="ECO:0000256" key="3">
    <source>
        <dbReference type="SAM" id="Phobius"/>
    </source>
</evidence>
<keyword evidence="3" id="KW-0472">Membrane</keyword>
<dbReference type="InterPro" id="IPR013320">
    <property type="entry name" value="ConA-like_dom_sf"/>
</dbReference>
<reference evidence="4 5" key="1">
    <citation type="journal article" date="2015" name="MBio">
        <title>Genome-Resolved Metagenomic Analysis Reveals Roles for Candidate Phyla and Other Microbial Community Members in Biogeochemical Transformations in Oil Reservoirs.</title>
        <authorList>
            <person name="Hu P."/>
            <person name="Tom L."/>
            <person name="Singh A."/>
            <person name="Thomas B.C."/>
            <person name="Baker B.J."/>
            <person name="Piceno Y.M."/>
            <person name="Andersen G.L."/>
            <person name="Banfield J.F."/>
        </authorList>
    </citation>
    <scope>NUCLEOTIDE SEQUENCE [LARGE SCALE GENOMIC DNA]</scope>
    <source>
        <strain evidence="4">46_26</strain>
    </source>
</reference>
<evidence type="ECO:0000256" key="1">
    <source>
        <dbReference type="ARBA" id="ARBA00005519"/>
    </source>
</evidence>
<gene>
    <name evidence="4" type="ORF">XD57_0720</name>
</gene>
<dbReference type="Pfam" id="PF01670">
    <property type="entry name" value="Glyco_hydro_12"/>
    <property type="match status" value="1"/>
</dbReference>
<dbReference type="SUPFAM" id="SSF49899">
    <property type="entry name" value="Concanavalin A-like lectins/glucanases"/>
    <property type="match status" value="1"/>
</dbReference>
<feature type="transmembrane region" description="Helical" evidence="3">
    <location>
        <begin position="36"/>
        <end position="56"/>
    </location>
</feature>
<sequence length="328" mass="38282">METLPPVVVVHDIEPVSMRLQRYKNKNSIKREKQGLIPLFFYFWVYLVLFANFQIFNVNIFTIRCFLEVIMVVLMTKPGTSDFVWNGIPLSMELNLWNIKEYSGSVAMKFDGEKVTFDADIQNLSPKEPERYVLGYPEFYYGYKPWEKHTAEGSKLPVPVSSMKSFSVEVSFDIHHEPSLPLNFAMETWLTREKYQTEASIGDVEIMVWFYFNNLTPGGEKIEEFTIPFVLNGESVEGTWELWLAEWGWDYLAFRLKDPVKKGRVKFDVRHFLDAAGKALSSSARVKDFEDLYFTVWEIGTEFGSPETKSAQFGWKFENFSIDLEVRE</sequence>
<evidence type="ECO:0000256" key="2">
    <source>
        <dbReference type="RuleBase" id="RU361163"/>
    </source>
</evidence>
<accession>A0A117L2L1</accession>
<dbReference type="Proteomes" id="UP000058636">
    <property type="component" value="Unassembled WGS sequence"/>
</dbReference>
<dbReference type="InterPro" id="IPR002594">
    <property type="entry name" value="GH12"/>
</dbReference>
<keyword evidence="2" id="KW-0624">Polysaccharide degradation</keyword>
<proteinExistence type="inferred from homology"/>
<comment type="caution">
    <text evidence="4">The sequence shown here is derived from an EMBL/GenBank/DDBJ whole genome shotgun (WGS) entry which is preliminary data.</text>
</comment>
<dbReference type="GO" id="GO:0008810">
    <property type="term" value="F:cellulase activity"/>
    <property type="evidence" value="ECO:0007669"/>
    <property type="project" value="InterPro"/>
</dbReference>
<evidence type="ECO:0000313" key="4">
    <source>
        <dbReference type="EMBL" id="KUK23171.1"/>
    </source>
</evidence>
<keyword evidence="2" id="KW-0119">Carbohydrate metabolism</keyword>
<dbReference type="PATRIC" id="fig|93930.3.peg.1572"/>